<dbReference type="RefSeq" id="WP_309937890.1">
    <property type="nucleotide sequence ID" value="NZ_AP025305.1"/>
</dbReference>
<gene>
    <name evidence="3" type="ORF">HNQ88_001378</name>
</gene>
<evidence type="ECO:0000313" key="4">
    <source>
        <dbReference type="Proteomes" id="UP001185092"/>
    </source>
</evidence>
<dbReference type="EMBL" id="JAVDQD010000001">
    <property type="protein sequence ID" value="MDR6238402.1"/>
    <property type="molecule type" value="Genomic_DNA"/>
</dbReference>
<accession>A0AAE3XL25</accession>
<dbReference type="Proteomes" id="UP001185092">
    <property type="component" value="Unassembled WGS sequence"/>
</dbReference>
<name>A0AAE3XL25_9BACT</name>
<dbReference type="AlphaFoldDB" id="A0AAE3XL25"/>
<evidence type="ECO:0000313" key="3">
    <source>
        <dbReference type="EMBL" id="MDR6238402.1"/>
    </source>
</evidence>
<sequence>MKKFSLIMIALLMGFATVMSFAQSSQKDAKKSIKKKAVKEARKEAKKLGKDGWEVAPGAIPLDKQLQEAWMRQYERDEKGYPMYYVSQGVSVSNSTAAAKLQAIELAKLELAGMISSDITALIENSVATNQLSSNDAESVTETVAASKNIIMQQLGRTLKLIEIFRPVGEGNTEVSVRIAYNQELAMEAAKKVLKKELEEKTEKLHGQIDDILELN</sequence>
<feature type="signal peptide" evidence="2">
    <location>
        <begin position="1"/>
        <end position="22"/>
    </location>
</feature>
<keyword evidence="1" id="KW-0175">Coiled coil</keyword>
<keyword evidence="4" id="KW-1185">Reference proteome</keyword>
<organism evidence="3 4">
    <name type="scientific">Aureibacter tunicatorum</name>
    <dbReference type="NCBI Taxonomy" id="866807"/>
    <lineage>
        <taxon>Bacteria</taxon>
        <taxon>Pseudomonadati</taxon>
        <taxon>Bacteroidota</taxon>
        <taxon>Cytophagia</taxon>
        <taxon>Cytophagales</taxon>
        <taxon>Persicobacteraceae</taxon>
        <taxon>Aureibacter</taxon>
    </lineage>
</organism>
<keyword evidence="3" id="KW-0966">Cell projection</keyword>
<comment type="caution">
    <text evidence="3">The sequence shown here is derived from an EMBL/GenBank/DDBJ whole genome shotgun (WGS) entry which is preliminary data.</text>
</comment>
<reference evidence="3" key="1">
    <citation type="submission" date="2023-07" db="EMBL/GenBank/DDBJ databases">
        <title>Genomic Encyclopedia of Type Strains, Phase IV (KMG-IV): sequencing the most valuable type-strain genomes for metagenomic binning, comparative biology and taxonomic classification.</title>
        <authorList>
            <person name="Goeker M."/>
        </authorList>
    </citation>
    <scope>NUCLEOTIDE SEQUENCE</scope>
    <source>
        <strain evidence="3">DSM 26174</strain>
    </source>
</reference>
<keyword evidence="2" id="KW-0732">Signal</keyword>
<keyword evidence="3" id="KW-0969">Cilium</keyword>
<keyword evidence="3" id="KW-0282">Flagellum</keyword>
<evidence type="ECO:0000256" key="2">
    <source>
        <dbReference type="SAM" id="SignalP"/>
    </source>
</evidence>
<evidence type="ECO:0000256" key="1">
    <source>
        <dbReference type="SAM" id="Coils"/>
    </source>
</evidence>
<feature type="coiled-coil region" evidence="1">
    <location>
        <begin position="184"/>
        <end position="215"/>
    </location>
</feature>
<feature type="chain" id="PRO_5042206621" evidence="2">
    <location>
        <begin position="23"/>
        <end position="216"/>
    </location>
</feature>
<proteinExistence type="predicted"/>
<protein>
    <submittedName>
        <fullName evidence="3">Flagellar biosynthesis/type III secretory pathway protein FliH</fullName>
    </submittedName>
</protein>